<evidence type="ECO:0000313" key="3">
    <source>
        <dbReference type="Proteomes" id="UP000292424"/>
    </source>
</evidence>
<organism evidence="2 3">
    <name type="scientific">Rhizosphaericola mali</name>
    <dbReference type="NCBI Taxonomy" id="2545455"/>
    <lineage>
        <taxon>Bacteria</taxon>
        <taxon>Pseudomonadati</taxon>
        <taxon>Bacteroidota</taxon>
        <taxon>Chitinophagia</taxon>
        <taxon>Chitinophagales</taxon>
        <taxon>Chitinophagaceae</taxon>
        <taxon>Rhizosphaericola</taxon>
    </lineage>
</organism>
<dbReference type="InterPro" id="IPR030802">
    <property type="entry name" value="Permease_MalE"/>
</dbReference>
<dbReference type="GO" id="GO:0005548">
    <property type="term" value="F:phospholipid transporter activity"/>
    <property type="evidence" value="ECO:0007669"/>
    <property type="project" value="TreeGrafter"/>
</dbReference>
<reference evidence="2 3" key="1">
    <citation type="submission" date="2019-09" db="EMBL/GenBank/DDBJ databases">
        <title>Complete genome sequence of Arachidicoccus sp. B3-10 isolated from apple orchard soil.</title>
        <authorList>
            <person name="Kim H.S."/>
            <person name="Han K.-I."/>
            <person name="Suh M.K."/>
            <person name="Lee K.C."/>
            <person name="Eom M.K."/>
            <person name="Kim J.-S."/>
            <person name="Kang S.W."/>
            <person name="Sin Y."/>
            <person name="Lee J.-S."/>
        </authorList>
    </citation>
    <scope>NUCLEOTIDE SEQUENCE [LARGE SCALE GENOMIC DNA]</scope>
    <source>
        <strain evidence="2 3">B3-10</strain>
    </source>
</reference>
<dbReference type="PANTHER" id="PTHR30188">
    <property type="entry name" value="ABC TRANSPORTER PERMEASE PROTEIN-RELATED"/>
    <property type="match status" value="1"/>
</dbReference>
<keyword evidence="1" id="KW-0472">Membrane</keyword>
<dbReference type="KEGG" id="arac:E0W69_017790"/>
<keyword evidence="1" id="KW-1133">Transmembrane helix</keyword>
<evidence type="ECO:0000313" key="2">
    <source>
        <dbReference type="EMBL" id="QES90427.1"/>
    </source>
</evidence>
<protein>
    <submittedName>
        <fullName evidence="2">ABC transporter permease</fullName>
    </submittedName>
</protein>
<dbReference type="Pfam" id="PF02405">
    <property type="entry name" value="MlaE"/>
    <property type="match status" value="1"/>
</dbReference>
<dbReference type="RefSeq" id="WP_131331409.1">
    <property type="nucleotide sequence ID" value="NZ_CP044016.1"/>
</dbReference>
<feature type="transmembrane region" description="Helical" evidence="1">
    <location>
        <begin position="92"/>
        <end position="111"/>
    </location>
</feature>
<evidence type="ECO:0000256" key="1">
    <source>
        <dbReference type="SAM" id="Phobius"/>
    </source>
</evidence>
<name>A0A5P2G5F1_9BACT</name>
<sequence length="248" mass="28076">MMKRFFEDLGAYMIMFRRMLRRPENFGMLWKRFIQSCYIVGVQTLPIIIIISFCMGMVMVMVCEKMIDNPVVPPYMVGMVTREILLLELTPTGMSALIACVVGFRMTFYVGNLKMNEQVDALETMGINTASFIVFPFVLASFIMIPCLLIISIIVSLLGGWFLCYATNLIPAAQYLIGLQFNFQNLSVEMLVIKSLIFSILISTIAGFCGYSFSGTVKDLSKRSTYSITLNCIVLIIFDYIITSFILQ</sequence>
<dbReference type="PANTHER" id="PTHR30188:SF4">
    <property type="entry name" value="PROTEIN TRIGALACTOSYLDIACYLGLYCEROL 1, CHLOROPLASTIC"/>
    <property type="match status" value="1"/>
</dbReference>
<gene>
    <name evidence="2" type="ORF">E0W69_017790</name>
</gene>
<dbReference type="OrthoDB" id="9810518at2"/>
<keyword evidence="1" id="KW-0812">Transmembrane</keyword>
<feature type="transmembrane region" description="Helical" evidence="1">
    <location>
        <begin position="132"/>
        <end position="154"/>
    </location>
</feature>
<dbReference type="EMBL" id="CP044016">
    <property type="protein sequence ID" value="QES90427.1"/>
    <property type="molecule type" value="Genomic_DNA"/>
</dbReference>
<proteinExistence type="predicted"/>
<feature type="transmembrane region" description="Helical" evidence="1">
    <location>
        <begin position="191"/>
        <end position="213"/>
    </location>
</feature>
<dbReference type="AlphaFoldDB" id="A0A5P2G5F1"/>
<accession>A0A5P2G5F1</accession>
<dbReference type="Proteomes" id="UP000292424">
    <property type="component" value="Chromosome"/>
</dbReference>
<dbReference type="GO" id="GO:0043190">
    <property type="term" value="C:ATP-binding cassette (ABC) transporter complex"/>
    <property type="evidence" value="ECO:0007669"/>
    <property type="project" value="InterPro"/>
</dbReference>
<feature type="transmembrane region" description="Helical" evidence="1">
    <location>
        <begin position="225"/>
        <end position="247"/>
    </location>
</feature>
<feature type="transmembrane region" description="Helical" evidence="1">
    <location>
        <begin position="38"/>
        <end position="62"/>
    </location>
</feature>
<keyword evidence="3" id="KW-1185">Reference proteome</keyword>